<name>A0AAN6N0F8_9PEZI</name>
<sequence>MVKRSVVTRQRPTKRIQETVNNMPAFSDDMCLLSGPQSQEGIWSEHQTDPLSTKYNLNLSWDLSNYAASSTSEITEIVKGTS</sequence>
<dbReference type="EMBL" id="MU853888">
    <property type="protein sequence ID" value="KAK3936296.1"/>
    <property type="molecule type" value="Genomic_DNA"/>
</dbReference>
<dbReference type="AlphaFoldDB" id="A0AAN6N0F8"/>
<evidence type="ECO:0000313" key="2">
    <source>
        <dbReference type="Proteomes" id="UP001303473"/>
    </source>
</evidence>
<evidence type="ECO:0000313" key="1">
    <source>
        <dbReference type="EMBL" id="KAK3936296.1"/>
    </source>
</evidence>
<protein>
    <submittedName>
        <fullName evidence="1">Uncharacterized protein</fullName>
    </submittedName>
</protein>
<keyword evidence="2" id="KW-1185">Reference proteome</keyword>
<reference evidence="2" key="1">
    <citation type="journal article" date="2023" name="Mol. Phylogenet. Evol.">
        <title>Genome-scale phylogeny and comparative genomics of the fungal order Sordariales.</title>
        <authorList>
            <person name="Hensen N."/>
            <person name="Bonometti L."/>
            <person name="Westerberg I."/>
            <person name="Brannstrom I.O."/>
            <person name="Guillou S."/>
            <person name="Cros-Aarteil S."/>
            <person name="Calhoun S."/>
            <person name="Haridas S."/>
            <person name="Kuo A."/>
            <person name="Mondo S."/>
            <person name="Pangilinan J."/>
            <person name="Riley R."/>
            <person name="LaButti K."/>
            <person name="Andreopoulos B."/>
            <person name="Lipzen A."/>
            <person name="Chen C."/>
            <person name="Yan M."/>
            <person name="Daum C."/>
            <person name="Ng V."/>
            <person name="Clum A."/>
            <person name="Steindorff A."/>
            <person name="Ohm R.A."/>
            <person name="Martin F."/>
            <person name="Silar P."/>
            <person name="Natvig D.O."/>
            <person name="Lalanne C."/>
            <person name="Gautier V."/>
            <person name="Ament-Velasquez S.L."/>
            <person name="Kruys A."/>
            <person name="Hutchinson M.I."/>
            <person name="Powell A.J."/>
            <person name="Barry K."/>
            <person name="Miller A.N."/>
            <person name="Grigoriev I.V."/>
            <person name="Debuchy R."/>
            <person name="Gladieux P."/>
            <person name="Hiltunen Thoren M."/>
            <person name="Johannesson H."/>
        </authorList>
    </citation>
    <scope>NUCLEOTIDE SEQUENCE [LARGE SCALE GENOMIC DNA]</scope>
    <source>
        <strain evidence="2">CBS 340.73</strain>
    </source>
</reference>
<organism evidence="1 2">
    <name type="scientific">Diplogelasinospora grovesii</name>
    <dbReference type="NCBI Taxonomy" id="303347"/>
    <lineage>
        <taxon>Eukaryota</taxon>
        <taxon>Fungi</taxon>
        <taxon>Dikarya</taxon>
        <taxon>Ascomycota</taxon>
        <taxon>Pezizomycotina</taxon>
        <taxon>Sordariomycetes</taxon>
        <taxon>Sordariomycetidae</taxon>
        <taxon>Sordariales</taxon>
        <taxon>Diplogelasinosporaceae</taxon>
        <taxon>Diplogelasinospora</taxon>
    </lineage>
</organism>
<comment type="caution">
    <text evidence="1">The sequence shown here is derived from an EMBL/GenBank/DDBJ whole genome shotgun (WGS) entry which is preliminary data.</text>
</comment>
<accession>A0AAN6N0F8</accession>
<dbReference type="Proteomes" id="UP001303473">
    <property type="component" value="Unassembled WGS sequence"/>
</dbReference>
<gene>
    <name evidence="1" type="ORF">QBC46DRAFT_345738</name>
</gene>
<proteinExistence type="predicted"/>